<dbReference type="EMBL" id="MTQA01000018">
    <property type="protein sequence ID" value="PNP86034.1"/>
    <property type="molecule type" value="Genomic_DNA"/>
</dbReference>
<evidence type="ECO:0000313" key="1">
    <source>
        <dbReference type="EMBL" id="PNP86034.1"/>
    </source>
</evidence>
<name>A0A2K0WUU6_GIBNY</name>
<dbReference type="Proteomes" id="UP000236664">
    <property type="component" value="Unassembled WGS sequence"/>
</dbReference>
<dbReference type="AlphaFoldDB" id="A0A2K0WUU6"/>
<reference evidence="1 2" key="1">
    <citation type="submission" date="2017-06" db="EMBL/GenBank/DDBJ databases">
        <title>Genome of Fusarium nygamai isolate CS10214.</title>
        <authorList>
            <person name="Gardiner D.M."/>
            <person name="Obanor F."/>
            <person name="Kazan K."/>
        </authorList>
    </citation>
    <scope>NUCLEOTIDE SEQUENCE [LARGE SCALE GENOMIC DNA]</scope>
    <source>
        <strain evidence="1 2">CS10214</strain>
    </source>
</reference>
<proteinExistence type="predicted"/>
<accession>A0A2K0WUU6</accession>
<evidence type="ECO:0000313" key="2">
    <source>
        <dbReference type="Proteomes" id="UP000236664"/>
    </source>
</evidence>
<protein>
    <submittedName>
        <fullName evidence="1">Uncharacterized protein</fullName>
    </submittedName>
</protein>
<organism evidence="1 2">
    <name type="scientific">Gibberella nygamai</name>
    <name type="common">Bean root rot disease fungus</name>
    <name type="synonym">Fusarium nygamai</name>
    <dbReference type="NCBI Taxonomy" id="42673"/>
    <lineage>
        <taxon>Eukaryota</taxon>
        <taxon>Fungi</taxon>
        <taxon>Dikarya</taxon>
        <taxon>Ascomycota</taxon>
        <taxon>Pezizomycotina</taxon>
        <taxon>Sordariomycetes</taxon>
        <taxon>Hypocreomycetidae</taxon>
        <taxon>Hypocreales</taxon>
        <taxon>Nectriaceae</taxon>
        <taxon>Fusarium</taxon>
        <taxon>Fusarium fujikuroi species complex</taxon>
    </lineage>
</organism>
<keyword evidence="2" id="KW-1185">Reference proteome</keyword>
<gene>
    <name evidence="1" type="ORF">FNYG_01090</name>
</gene>
<sequence length="134" mass="15308">MFKKARRPGSKLAGWKFLTQAQQYAYHPMLVELQFERDALARAMCRNEAMETFEEGNPAATDQLVIWKKRLEQDENWRSFVGRESSRMLSTSTKIGILTIHFQSWMKVSTSWKLSQLPSKTGLNQNCSSSTAGG</sequence>
<dbReference type="OrthoDB" id="5242670at2759"/>
<comment type="caution">
    <text evidence="1">The sequence shown here is derived from an EMBL/GenBank/DDBJ whole genome shotgun (WGS) entry which is preliminary data.</text>
</comment>
<dbReference type="STRING" id="42673.A0A2K0WUU6"/>